<evidence type="ECO:0008006" key="4">
    <source>
        <dbReference type="Google" id="ProtNLM"/>
    </source>
</evidence>
<dbReference type="AlphaFoldDB" id="A0A4U2Z3V8"/>
<evidence type="ECO:0000256" key="1">
    <source>
        <dbReference type="SAM" id="SignalP"/>
    </source>
</evidence>
<feature type="chain" id="PRO_5020821829" description="Low-complexity protein" evidence="1">
    <location>
        <begin position="27"/>
        <end position="92"/>
    </location>
</feature>
<feature type="signal peptide" evidence="1">
    <location>
        <begin position="1"/>
        <end position="26"/>
    </location>
</feature>
<dbReference type="EMBL" id="SZPX01000008">
    <property type="protein sequence ID" value="TKI68474.1"/>
    <property type="molecule type" value="Genomic_DNA"/>
</dbReference>
<proteinExistence type="predicted"/>
<reference evidence="2 3" key="1">
    <citation type="submission" date="2019-04" db="EMBL/GenBank/DDBJ databases">
        <title>Sulfurimonas crateris sp. nov. a facultative anaerobic sulfur-oxidizing chemolithautotrophic bacterium isolated from a terrestrial mud vulcano.</title>
        <authorList>
            <person name="Ratnikova N.M."/>
            <person name="Slobodkin A.I."/>
            <person name="Merkel A.Y."/>
            <person name="Novikov A."/>
            <person name="Bonch-Osmolovskaya E.A."/>
            <person name="Slobodkina G.B."/>
        </authorList>
    </citation>
    <scope>NUCLEOTIDE SEQUENCE [LARGE SCALE GENOMIC DNA]</scope>
    <source>
        <strain evidence="2 3">SN118</strain>
    </source>
</reference>
<comment type="caution">
    <text evidence="2">The sequence shown here is derived from an EMBL/GenBank/DDBJ whole genome shotgun (WGS) entry which is preliminary data.</text>
</comment>
<dbReference type="Proteomes" id="UP000309561">
    <property type="component" value="Unassembled WGS sequence"/>
</dbReference>
<keyword evidence="3" id="KW-1185">Reference proteome</keyword>
<organism evidence="2 3">
    <name type="scientific">Sulfurimonas crateris</name>
    <dbReference type="NCBI Taxonomy" id="2574727"/>
    <lineage>
        <taxon>Bacteria</taxon>
        <taxon>Pseudomonadati</taxon>
        <taxon>Campylobacterota</taxon>
        <taxon>Epsilonproteobacteria</taxon>
        <taxon>Campylobacterales</taxon>
        <taxon>Sulfurimonadaceae</taxon>
        <taxon>Sulfurimonas</taxon>
    </lineage>
</organism>
<evidence type="ECO:0000313" key="3">
    <source>
        <dbReference type="Proteomes" id="UP000309561"/>
    </source>
</evidence>
<accession>A0A4U2Z3V8</accession>
<dbReference type="RefSeq" id="WP_137015128.1">
    <property type="nucleotide sequence ID" value="NZ_SZPX01000008.1"/>
</dbReference>
<name>A0A4U2Z3V8_9BACT</name>
<protein>
    <recommendedName>
        <fullName evidence="4">Low-complexity protein</fullName>
    </recommendedName>
</protein>
<evidence type="ECO:0000313" key="2">
    <source>
        <dbReference type="EMBL" id="TKI68474.1"/>
    </source>
</evidence>
<sequence>MKKFNFLSLVAAAAMVLSVGATTLSAEDMKCGAGKCGDAKKEMKKDGKCGTSKCGDAKKEMKKDGKCGDGKKEMKKEASQAGKCGKGKCGSN</sequence>
<gene>
    <name evidence="2" type="ORF">FCU45_10705</name>
</gene>
<keyword evidence="1" id="KW-0732">Signal</keyword>